<sequence>MIRKTKIFLVTIVLNIVMIISFTSCYGRIIDNNIIEEQHDSNQVPESKDENNKAQELIDDTFIDKSYKIYYGEWQIKEMCGEHERLGAHEDADELIGTKIYFNYDKVMINDELAITNPKYRISILPSSIDYYTPYMPSHKEFGIVGNYFTYVSVYTGGESNPLLISAGFYVKDDETLLLESNDAYYRVERIGYIPDVERYYESF</sequence>
<dbReference type="EMBL" id="SMGQ01000012">
    <property type="protein sequence ID" value="TCK93198.1"/>
    <property type="molecule type" value="Genomic_DNA"/>
</dbReference>
<protein>
    <recommendedName>
        <fullName evidence="4">Lipoprotein</fullName>
    </recommendedName>
</protein>
<dbReference type="PROSITE" id="PS51257">
    <property type="entry name" value="PROKAR_LIPOPROTEIN"/>
    <property type="match status" value="1"/>
</dbReference>
<dbReference type="OrthoDB" id="9915868at2"/>
<proteinExistence type="predicted"/>
<organism evidence="2 3">
    <name type="scientific">Natranaerovirga hydrolytica</name>
    <dbReference type="NCBI Taxonomy" id="680378"/>
    <lineage>
        <taxon>Bacteria</taxon>
        <taxon>Bacillati</taxon>
        <taxon>Bacillota</taxon>
        <taxon>Clostridia</taxon>
        <taxon>Lachnospirales</taxon>
        <taxon>Natranaerovirgaceae</taxon>
        <taxon>Natranaerovirga</taxon>
    </lineage>
</organism>
<dbReference type="RefSeq" id="WP_132282114.1">
    <property type="nucleotide sequence ID" value="NZ_SMGQ01000012.1"/>
</dbReference>
<gene>
    <name evidence="2" type="ORF">EDC19_1387</name>
</gene>
<keyword evidence="1" id="KW-0472">Membrane</keyword>
<dbReference type="AlphaFoldDB" id="A0A4R1MK66"/>
<name>A0A4R1MK66_9FIRM</name>
<comment type="caution">
    <text evidence="2">The sequence shown here is derived from an EMBL/GenBank/DDBJ whole genome shotgun (WGS) entry which is preliminary data.</text>
</comment>
<accession>A0A4R1MK66</accession>
<evidence type="ECO:0000256" key="1">
    <source>
        <dbReference type="SAM" id="Phobius"/>
    </source>
</evidence>
<reference evidence="2 3" key="1">
    <citation type="submission" date="2019-03" db="EMBL/GenBank/DDBJ databases">
        <title>Genomic Encyclopedia of Type Strains, Phase IV (KMG-IV): sequencing the most valuable type-strain genomes for metagenomic binning, comparative biology and taxonomic classification.</title>
        <authorList>
            <person name="Goeker M."/>
        </authorList>
    </citation>
    <scope>NUCLEOTIDE SEQUENCE [LARGE SCALE GENOMIC DNA]</scope>
    <source>
        <strain evidence="2 3">DSM 24176</strain>
    </source>
</reference>
<feature type="transmembrane region" description="Helical" evidence="1">
    <location>
        <begin position="7"/>
        <end position="29"/>
    </location>
</feature>
<evidence type="ECO:0008006" key="4">
    <source>
        <dbReference type="Google" id="ProtNLM"/>
    </source>
</evidence>
<evidence type="ECO:0000313" key="2">
    <source>
        <dbReference type="EMBL" id="TCK93198.1"/>
    </source>
</evidence>
<keyword evidence="1" id="KW-0812">Transmembrane</keyword>
<evidence type="ECO:0000313" key="3">
    <source>
        <dbReference type="Proteomes" id="UP000294545"/>
    </source>
</evidence>
<keyword evidence="1" id="KW-1133">Transmembrane helix</keyword>
<keyword evidence="3" id="KW-1185">Reference proteome</keyword>
<dbReference type="Proteomes" id="UP000294545">
    <property type="component" value="Unassembled WGS sequence"/>
</dbReference>